<proteinExistence type="predicted"/>
<organism evidence="1">
    <name type="scientific">uncultured Chloroflexia bacterium</name>
    <dbReference type="NCBI Taxonomy" id="1672391"/>
    <lineage>
        <taxon>Bacteria</taxon>
        <taxon>Bacillati</taxon>
        <taxon>Chloroflexota</taxon>
        <taxon>Chloroflexia</taxon>
        <taxon>environmental samples</taxon>
    </lineage>
</organism>
<reference evidence="1" key="1">
    <citation type="submission" date="2020-02" db="EMBL/GenBank/DDBJ databases">
        <authorList>
            <person name="Meier V. D."/>
        </authorList>
    </citation>
    <scope>NUCLEOTIDE SEQUENCE</scope>
    <source>
        <strain evidence="1">AVDCRST_MAG93</strain>
    </source>
</reference>
<dbReference type="AlphaFoldDB" id="A0A6J4NW85"/>
<evidence type="ECO:0000313" key="1">
    <source>
        <dbReference type="EMBL" id="CAA9394300.1"/>
    </source>
</evidence>
<sequence>MSSAFIGILSKKVSASCCPKAMCPLAAKSTRASAVSLDVSVTRPAREIAASAASESPMARSVRCSWTLSK</sequence>
<name>A0A6J4NW85_9CHLR</name>
<accession>A0A6J4NW85</accession>
<dbReference type="EMBL" id="CADCTR010003320">
    <property type="protein sequence ID" value="CAA9394300.1"/>
    <property type="molecule type" value="Genomic_DNA"/>
</dbReference>
<gene>
    <name evidence="1" type="ORF">AVDCRST_MAG93-9887</name>
</gene>
<protein>
    <submittedName>
        <fullName evidence="1">Uncharacterized protein</fullName>
    </submittedName>
</protein>